<evidence type="ECO:0000313" key="1">
    <source>
        <dbReference type="EMBL" id="TQM13899.1"/>
    </source>
</evidence>
<keyword evidence="2" id="KW-1185">Reference proteome</keyword>
<protein>
    <submittedName>
        <fullName evidence="1">Uncharacterized protein</fullName>
    </submittedName>
</protein>
<dbReference type="Proteomes" id="UP000315677">
    <property type="component" value="Unassembled WGS sequence"/>
</dbReference>
<organism evidence="1 2">
    <name type="scientific">Pseudonocardia kunmingensis</name>
    <dbReference type="NCBI Taxonomy" id="630975"/>
    <lineage>
        <taxon>Bacteria</taxon>
        <taxon>Bacillati</taxon>
        <taxon>Actinomycetota</taxon>
        <taxon>Actinomycetes</taxon>
        <taxon>Pseudonocardiales</taxon>
        <taxon>Pseudonocardiaceae</taxon>
        <taxon>Pseudonocardia</taxon>
    </lineage>
</organism>
<reference evidence="1 2" key="1">
    <citation type="submission" date="2019-06" db="EMBL/GenBank/DDBJ databases">
        <title>Sequencing the genomes of 1000 actinobacteria strains.</title>
        <authorList>
            <person name="Klenk H.-P."/>
        </authorList>
    </citation>
    <scope>NUCLEOTIDE SEQUENCE [LARGE SCALE GENOMIC DNA]</scope>
    <source>
        <strain evidence="1 2">DSM 45301</strain>
    </source>
</reference>
<name>A0A543DXB7_9PSEU</name>
<sequence>MTNGTFVGWVPTKVPLVGWGAWRADPIRERFDGPVGQ</sequence>
<evidence type="ECO:0000313" key="2">
    <source>
        <dbReference type="Proteomes" id="UP000315677"/>
    </source>
</evidence>
<dbReference type="EMBL" id="VFPA01000001">
    <property type="protein sequence ID" value="TQM13899.1"/>
    <property type="molecule type" value="Genomic_DNA"/>
</dbReference>
<gene>
    <name evidence="1" type="ORF">FB558_0654</name>
</gene>
<comment type="caution">
    <text evidence="1">The sequence shown here is derived from an EMBL/GenBank/DDBJ whole genome shotgun (WGS) entry which is preliminary data.</text>
</comment>
<accession>A0A543DXB7</accession>
<dbReference type="AlphaFoldDB" id="A0A543DXB7"/>
<proteinExistence type="predicted"/>